<feature type="chain" id="PRO_5035729046" evidence="1">
    <location>
        <begin position="23"/>
        <end position="214"/>
    </location>
</feature>
<evidence type="ECO:0000313" key="2">
    <source>
        <dbReference type="EMBL" id="KAF3514545.1"/>
    </source>
</evidence>
<dbReference type="AlphaFoldDB" id="A0A8S9PH28"/>
<gene>
    <name evidence="2" type="ORF">F2Q69_00001918</name>
</gene>
<sequence length="214" mass="24219">MASRVDRFFLDLLWISLPLVEGSWDDFHSGVRCFRRRLGVVHRSAKVSGVMSLCGVVKDLVFVTLFFRRLRDVSYHSGFCDDYLPGSLVSGFFHRPASFDTGGCVSRVTVSTYGSRSRRVGFVRVFVLVGSGGIFSFCSQRELRSLYRLVFFWRLRLDSGHKSSQVCSSASIDLRRFIDYKGFREEESGMLLASNMINMGEAVMTKESRVAPTT</sequence>
<keyword evidence="1" id="KW-0732">Signal</keyword>
<organism evidence="2 3">
    <name type="scientific">Brassica cretica</name>
    <name type="common">Mustard</name>
    <dbReference type="NCBI Taxonomy" id="69181"/>
    <lineage>
        <taxon>Eukaryota</taxon>
        <taxon>Viridiplantae</taxon>
        <taxon>Streptophyta</taxon>
        <taxon>Embryophyta</taxon>
        <taxon>Tracheophyta</taxon>
        <taxon>Spermatophyta</taxon>
        <taxon>Magnoliopsida</taxon>
        <taxon>eudicotyledons</taxon>
        <taxon>Gunneridae</taxon>
        <taxon>Pentapetalae</taxon>
        <taxon>rosids</taxon>
        <taxon>malvids</taxon>
        <taxon>Brassicales</taxon>
        <taxon>Brassicaceae</taxon>
        <taxon>Brassiceae</taxon>
        <taxon>Brassica</taxon>
    </lineage>
</organism>
<accession>A0A8S9PH28</accession>
<proteinExistence type="predicted"/>
<name>A0A8S9PH28_BRACR</name>
<comment type="caution">
    <text evidence="2">The sequence shown here is derived from an EMBL/GenBank/DDBJ whole genome shotgun (WGS) entry which is preliminary data.</text>
</comment>
<dbReference type="Proteomes" id="UP000712600">
    <property type="component" value="Unassembled WGS sequence"/>
</dbReference>
<evidence type="ECO:0000313" key="3">
    <source>
        <dbReference type="Proteomes" id="UP000712600"/>
    </source>
</evidence>
<dbReference type="EMBL" id="QGKX02001521">
    <property type="protein sequence ID" value="KAF3514545.1"/>
    <property type="molecule type" value="Genomic_DNA"/>
</dbReference>
<reference evidence="2" key="1">
    <citation type="submission" date="2019-12" db="EMBL/GenBank/DDBJ databases">
        <title>Genome sequencing and annotation of Brassica cretica.</title>
        <authorList>
            <person name="Studholme D.J."/>
            <person name="Sarris P."/>
        </authorList>
    </citation>
    <scope>NUCLEOTIDE SEQUENCE</scope>
    <source>
        <strain evidence="2">PFS-109/04</strain>
        <tissue evidence="2">Leaf</tissue>
    </source>
</reference>
<protein>
    <submittedName>
        <fullName evidence="2">Uncharacterized protein</fullName>
    </submittedName>
</protein>
<feature type="signal peptide" evidence="1">
    <location>
        <begin position="1"/>
        <end position="22"/>
    </location>
</feature>
<evidence type="ECO:0000256" key="1">
    <source>
        <dbReference type="SAM" id="SignalP"/>
    </source>
</evidence>